<evidence type="ECO:0000313" key="2">
    <source>
        <dbReference type="EMBL" id="GEN31827.1"/>
    </source>
</evidence>
<sequence>MIKKYEKDSLKRIQRRQFVRVKVTLDLIVIVKSPTNNFSPFTTVTVDLSGGGLLMVVPKGVPIKLDDVLHISLTLPNDDHEILNLPAKVVRLSKSNNITRASVAFINLPIQTEQKLIQYCFLFKDKKEEKK</sequence>
<dbReference type="EMBL" id="BJXW01000023">
    <property type="protein sequence ID" value="GEN31827.1"/>
    <property type="molecule type" value="Genomic_DNA"/>
</dbReference>
<dbReference type="InterPro" id="IPR009875">
    <property type="entry name" value="PilZ_domain"/>
</dbReference>
<evidence type="ECO:0000313" key="3">
    <source>
        <dbReference type="Proteomes" id="UP000321491"/>
    </source>
</evidence>
<dbReference type="RefSeq" id="WP_170226695.1">
    <property type="nucleotide sequence ID" value="NZ_BJXW01000023.1"/>
</dbReference>
<dbReference type="Gene3D" id="2.40.10.220">
    <property type="entry name" value="predicted glycosyltransferase like domains"/>
    <property type="match status" value="1"/>
</dbReference>
<dbReference type="AlphaFoldDB" id="A0A511UYV1"/>
<dbReference type="SUPFAM" id="SSF141371">
    <property type="entry name" value="PilZ domain-like"/>
    <property type="match status" value="1"/>
</dbReference>
<comment type="caution">
    <text evidence="2">The sequence shown here is derived from an EMBL/GenBank/DDBJ whole genome shotgun (WGS) entry which is preliminary data.</text>
</comment>
<dbReference type="Proteomes" id="UP000321491">
    <property type="component" value="Unassembled WGS sequence"/>
</dbReference>
<accession>A0A511UYV1</accession>
<reference evidence="2 3" key="1">
    <citation type="submission" date="2019-07" db="EMBL/GenBank/DDBJ databases">
        <title>Whole genome shotgun sequence of Cerasibacillus quisquiliarum NBRC 102429.</title>
        <authorList>
            <person name="Hosoyama A."/>
            <person name="Uohara A."/>
            <person name="Ohji S."/>
            <person name="Ichikawa N."/>
        </authorList>
    </citation>
    <scope>NUCLEOTIDE SEQUENCE [LARGE SCALE GENOMIC DNA]</scope>
    <source>
        <strain evidence="2 3">NBRC 102429</strain>
    </source>
</reference>
<gene>
    <name evidence="2" type="ORF">CQU01_20650</name>
</gene>
<proteinExistence type="predicted"/>
<name>A0A511UYV1_9BACI</name>
<dbReference type="Pfam" id="PF07238">
    <property type="entry name" value="PilZ"/>
    <property type="match status" value="1"/>
</dbReference>
<dbReference type="GO" id="GO:0035438">
    <property type="term" value="F:cyclic-di-GMP binding"/>
    <property type="evidence" value="ECO:0007669"/>
    <property type="project" value="InterPro"/>
</dbReference>
<evidence type="ECO:0000259" key="1">
    <source>
        <dbReference type="Pfam" id="PF07238"/>
    </source>
</evidence>
<organism evidence="2 3">
    <name type="scientific">Cerasibacillus quisquiliarum</name>
    <dbReference type="NCBI Taxonomy" id="227865"/>
    <lineage>
        <taxon>Bacteria</taxon>
        <taxon>Bacillati</taxon>
        <taxon>Bacillota</taxon>
        <taxon>Bacilli</taxon>
        <taxon>Bacillales</taxon>
        <taxon>Bacillaceae</taxon>
        <taxon>Cerasibacillus</taxon>
    </lineage>
</organism>
<keyword evidence="3" id="KW-1185">Reference proteome</keyword>
<feature type="domain" description="PilZ" evidence="1">
    <location>
        <begin position="14"/>
        <end position="121"/>
    </location>
</feature>
<protein>
    <recommendedName>
        <fullName evidence="1">PilZ domain-containing protein</fullName>
    </recommendedName>
</protein>